<feature type="non-terminal residue" evidence="3">
    <location>
        <position position="93"/>
    </location>
</feature>
<accession>A0A7C0U345</accession>
<organism evidence="3">
    <name type="scientific">Desulfofervidus auxilii</name>
    <dbReference type="NCBI Taxonomy" id="1621989"/>
    <lineage>
        <taxon>Bacteria</taxon>
        <taxon>Pseudomonadati</taxon>
        <taxon>Thermodesulfobacteriota</taxon>
        <taxon>Candidatus Desulfofervidia</taxon>
        <taxon>Candidatus Desulfofervidales</taxon>
        <taxon>Candidatus Desulfofervidaceae</taxon>
        <taxon>Candidatus Desulfofervidus</taxon>
    </lineage>
</organism>
<proteinExistence type="predicted"/>
<comment type="caution">
    <text evidence="3">The sequence shown here is derived from an EMBL/GenBank/DDBJ whole genome shotgun (WGS) entry which is preliminary data.</text>
</comment>
<dbReference type="EMBL" id="DRBS01000264">
    <property type="protein sequence ID" value="HDD44620.1"/>
    <property type="molecule type" value="Genomic_DNA"/>
</dbReference>
<dbReference type="Pfam" id="PF03787">
    <property type="entry name" value="RAMPs"/>
    <property type="match status" value="1"/>
</dbReference>
<name>A0A7C0U345_DESA2</name>
<dbReference type="GO" id="GO:0051607">
    <property type="term" value="P:defense response to virus"/>
    <property type="evidence" value="ECO:0007669"/>
    <property type="project" value="UniProtKB-KW"/>
</dbReference>
<dbReference type="PANTHER" id="PTHR36700">
    <property type="entry name" value="CRISPR SYSTEM CMR SUBUNIT CMR4"/>
    <property type="match status" value="1"/>
</dbReference>
<gene>
    <name evidence="3" type="primary">cmr4</name>
    <name evidence="3" type="ORF">ENG63_07160</name>
</gene>
<dbReference type="AlphaFoldDB" id="A0A7C0U345"/>
<feature type="domain" description="CRISPR type III-associated protein" evidence="2">
    <location>
        <begin position="9"/>
        <end position="91"/>
    </location>
</feature>
<dbReference type="PANTHER" id="PTHR36700:SF1">
    <property type="entry name" value="CRISPR SYSTEM CMR SUBUNIT CMR4"/>
    <property type="match status" value="1"/>
</dbReference>
<sequence length="93" mass="10541">MFKKSGLLTFYAETSLHMGSGTSLSYVDLPIQREKHTEFPIMQASGIKGVIREFAERHWKDDKTKVEVIFGPKEGDKFASCIVFTDAKILLFP</sequence>
<dbReference type="InterPro" id="IPR013410">
    <property type="entry name" value="CRISPR-assoc_RAMP_Cmr4"/>
</dbReference>
<dbReference type="Proteomes" id="UP000886289">
    <property type="component" value="Unassembled WGS sequence"/>
</dbReference>
<protein>
    <submittedName>
        <fullName evidence="3">Type III-B CRISPR module RAMP protein Cmr4</fullName>
    </submittedName>
</protein>
<dbReference type="InterPro" id="IPR005537">
    <property type="entry name" value="RAMP_III_fam"/>
</dbReference>
<evidence type="ECO:0000313" key="3">
    <source>
        <dbReference type="EMBL" id="HDD44620.1"/>
    </source>
</evidence>
<reference evidence="3" key="1">
    <citation type="journal article" date="2020" name="mSystems">
        <title>Genome- and Community-Level Interaction Insights into Carbon Utilization and Element Cycling Functions of Hydrothermarchaeota in Hydrothermal Sediment.</title>
        <authorList>
            <person name="Zhou Z."/>
            <person name="Liu Y."/>
            <person name="Xu W."/>
            <person name="Pan J."/>
            <person name="Luo Z.H."/>
            <person name="Li M."/>
        </authorList>
    </citation>
    <scope>NUCLEOTIDE SEQUENCE [LARGE SCALE GENOMIC DNA]</scope>
    <source>
        <strain evidence="3">HyVt-233</strain>
    </source>
</reference>
<dbReference type="NCBIfam" id="TIGR02580">
    <property type="entry name" value="cas_RAMP_Cmr4"/>
    <property type="match status" value="1"/>
</dbReference>
<keyword evidence="1" id="KW-0051">Antiviral defense</keyword>
<evidence type="ECO:0000256" key="1">
    <source>
        <dbReference type="ARBA" id="ARBA00023118"/>
    </source>
</evidence>
<evidence type="ECO:0000259" key="2">
    <source>
        <dbReference type="Pfam" id="PF03787"/>
    </source>
</evidence>